<dbReference type="PRINTS" id="PR00080">
    <property type="entry name" value="SDRFAMILY"/>
</dbReference>
<evidence type="ECO:0000256" key="2">
    <source>
        <dbReference type="ARBA" id="ARBA00023002"/>
    </source>
</evidence>
<dbReference type="InterPro" id="IPR002347">
    <property type="entry name" value="SDR_fam"/>
</dbReference>
<dbReference type="SUPFAM" id="SSF51735">
    <property type="entry name" value="NAD(P)-binding Rossmann-fold domains"/>
    <property type="match status" value="1"/>
</dbReference>
<name>A0A6J7J1K9_9ZZZZ</name>
<dbReference type="PRINTS" id="PR00081">
    <property type="entry name" value="GDHRDH"/>
</dbReference>
<keyword evidence="2" id="KW-0560">Oxidoreductase</keyword>
<sequence>MTGHSASNSASDVTGARPALAPELIEQFSLRGRIAVITGAAGGIGRQAAITFAQAGADVVIADVGVEGLEGTAALVAEARGTALVVPTDVSDRDAVEALAAAALDAHGRIDVWANVAGIIRYAPITEVTPDDLAAIVGVNQFGTYWGVAAAGRIMAADSVAEGSGKRGGSIINITSAGGDMPAPTLSVYAMTKAAVAHLTRCAAVEFGPSGIRVNAVAPGFTDTPMVQRNWTRPDGSIDEEARNRFMGMRAAQSPLGTTATPEDQSLAMLYLASDASKFVTGQILRPNGGVYMA</sequence>
<dbReference type="PROSITE" id="PS00061">
    <property type="entry name" value="ADH_SHORT"/>
    <property type="match status" value="1"/>
</dbReference>
<dbReference type="FunFam" id="3.40.50.720:FF:000084">
    <property type="entry name" value="Short-chain dehydrogenase reductase"/>
    <property type="match status" value="1"/>
</dbReference>
<dbReference type="PANTHER" id="PTHR42760:SF133">
    <property type="entry name" value="3-OXOACYL-[ACYL-CARRIER-PROTEIN] REDUCTASE"/>
    <property type="match status" value="1"/>
</dbReference>
<protein>
    <submittedName>
        <fullName evidence="4">Unannotated protein</fullName>
    </submittedName>
</protein>
<gene>
    <name evidence="3" type="ORF">UFOPK1392_00768</name>
    <name evidence="4" type="ORF">UFOPK3733_01003</name>
</gene>
<dbReference type="GO" id="GO:0016616">
    <property type="term" value="F:oxidoreductase activity, acting on the CH-OH group of donors, NAD or NADP as acceptor"/>
    <property type="evidence" value="ECO:0007669"/>
    <property type="project" value="TreeGrafter"/>
</dbReference>
<reference evidence="4" key="1">
    <citation type="submission" date="2020-05" db="EMBL/GenBank/DDBJ databases">
        <authorList>
            <person name="Chiriac C."/>
            <person name="Salcher M."/>
            <person name="Ghai R."/>
            <person name="Kavagutti S V."/>
        </authorList>
    </citation>
    <scope>NUCLEOTIDE SEQUENCE</scope>
</reference>
<dbReference type="PANTHER" id="PTHR42760">
    <property type="entry name" value="SHORT-CHAIN DEHYDROGENASES/REDUCTASES FAMILY MEMBER"/>
    <property type="match status" value="1"/>
</dbReference>
<dbReference type="InterPro" id="IPR020904">
    <property type="entry name" value="Sc_DH/Rdtase_CS"/>
</dbReference>
<dbReference type="InterPro" id="IPR036291">
    <property type="entry name" value="NAD(P)-bd_dom_sf"/>
</dbReference>
<dbReference type="AlphaFoldDB" id="A0A6J7J1K9"/>
<evidence type="ECO:0000256" key="1">
    <source>
        <dbReference type="ARBA" id="ARBA00006484"/>
    </source>
</evidence>
<dbReference type="EMBL" id="CAEMXZ010000024">
    <property type="protein sequence ID" value="CAB4323024.1"/>
    <property type="molecule type" value="Genomic_DNA"/>
</dbReference>
<dbReference type="Pfam" id="PF13561">
    <property type="entry name" value="adh_short_C2"/>
    <property type="match status" value="1"/>
</dbReference>
<accession>A0A6J7J1K9</accession>
<evidence type="ECO:0000313" key="4">
    <source>
        <dbReference type="EMBL" id="CAB4936504.1"/>
    </source>
</evidence>
<evidence type="ECO:0000313" key="3">
    <source>
        <dbReference type="EMBL" id="CAB4323024.1"/>
    </source>
</evidence>
<dbReference type="EMBL" id="CAFBNC010000042">
    <property type="protein sequence ID" value="CAB4936504.1"/>
    <property type="molecule type" value="Genomic_DNA"/>
</dbReference>
<dbReference type="CDD" id="cd05233">
    <property type="entry name" value="SDR_c"/>
    <property type="match status" value="1"/>
</dbReference>
<proteinExistence type="inferred from homology"/>
<comment type="similarity">
    <text evidence="1">Belongs to the short-chain dehydrogenases/reductases (SDR) family.</text>
</comment>
<organism evidence="4">
    <name type="scientific">freshwater metagenome</name>
    <dbReference type="NCBI Taxonomy" id="449393"/>
    <lineage>
        <taxon>unclassified sequences</taxon>
        <taxon>metagenomes</taxon>
        <taxon>ecological metagenomes</taxon>
    </lineage>
</organism>
<dbReference type="Gene3D" id="3.40.50.720">
    <property type="entry name" value="NAD(P)-binding Rossmann-like Domain"/>
    <property type="match status" value="1"/>
</dbReference>